<sequence>MTAVARYTPVNRQGWLEVGDFVRAVAVDLYPDKPKAALEAINTVAPFVQWAHGEGLTVPREALFTPDVVERYTEVACGHLAESSIATKRSNLRRYGRAITEKAPWPPPERAVRSHAGVAPYTDAEWRACSRSPVNRECPADAARCRHSSL</sequence>
<comment type="caution">
    <text evidence="1">The sequence shown here is derived from an EMBL/GenBank/DDBJ whole genome shotgun (WGS) entry which is preliminary data.</text>
</comment>
<organism evidence="1 2">
    <name type="scientific">Cellulomonas terrae</name>
    <dbReference type="NCBI Taxonomy" id="311234"/>
    <lineage>
        <taxon>Bacteria</taxon>
        <taxon>Bacillati</taxon>
        <taxon>Actinomycetota</taxon>
        <taxon>Actinomycetes</taxon>
        <taxon>Micrococcales</taxon>
        <taxon>Cellulomonadaceae</taxon>
        <taxon>Cellulomonas</taxon>
    </lineage>
</organism>
<protein>
    <recommendedName>
        <fullName evidence="3">Core-binding (CB) domain-containing protein</fullName>
    </recommendedName>
</protein>
<dbReference type="EMBL" id="BJWH01000023">
    <property type="protein sequence ID" value="GEL99885.1"/>
    <property type="molecule type" value="Genomic_DNA"/>
</dbReference>
<keyword evidence="2" id="KW-1185">Reference proteome</keyword>
<evidence type="ECO:0000313" key="1">
    <source>
        <dbReference type="EMBL" id="GEL99885.1"/>
    </source>
</evidence>
<reference evidence="1 2" key="1">
    <citation type="submission" date="2019-07" db="EMBL/GenBank/DDBJ databases">
        <title>Whole genome shotgun sequence of Cellulomonas terrae NBRC 100819.</title>
        <authorList>
            <person name="Hosoyama A."/>
            <person name="Uohara A."/>
            <person name="Ohji S."/>
            <person name="Ichikawa N."/>
        </authorList>
    </citation>
    <scope>NUCLEOTIDE SEQUENCE [LARGE SCALE GENOMIC DNA]</scope>
    <source>
        <strain evidence="1 2">NBRC 100819</strain>
    </source>
</reference>
<name>A0A511JPU4_9CELL</name>
<dbReference type="RefSeq" id="WP_246123714.1">
    <property type="nucleotide sequence ID" value="NZ_BJWH01000023.1"/>
</dbReference>
<evidence type="ECO:0008006" key="3">
    <source>
        <dbReference type="Google" id="ProtNLM"/>
    </source>
</evidence>
<dbReference type="AlphaFoldDB" id="A0A511JPU4"/>
<accession>A0A511JPU4</accession>
<evidence type="ECO:0000313" key="2">
    <source>
        <dbReference type="Proteomes" id="UP000321049"/>
    </source>
</evidence>
<proteinExistence type="predicted"/>
<gene>
    <name evidence="1" type="ORF">CTE05_34320</name>
</gene>
<dbReference type="Proteomes" id="UP000321049">
    <property type="component" value="Unassembled WGS sequence"/>
</dbReference>